<keyword evidence="3" id="KW-1185">Reference proteome</keyword>
<sequence length="142" mass="15622">MPVQAIASAPADEPGAAWLTTEHPLAGVAARNCAGHVHIDPADLVGEVACGSAWAKALTDDLLFALECGLPLEIEPDPFYVDEVAVRRAVRAEELNLRGERLELTELERAEVKRRLAAIRTRRNRPYRFVCSRAAAVRRAER</sequence>
<dbReference type="RefSeq" id="WP_203699268.1">
    <property type="nucleotide sequence ID" value="NZ_BAAALC010000003.1"/>
</dbReference>
<accession>A0A8J3LA55</accession>
<evidence type="ECO:0000313" key="2">
    <source>
        <dbReference type="EMBL" id="GIG11316.1"/>
    </source>
</evidence>
<name>A0A8J3LA55_9ACTN</name>
<gene>
    <name evidence="2" type="ORF">Cco03nite_80160</name>
</gene>
<feature type="coiled-coil region" evidence="1">
    <location>
        <begin position="90"/>
        <end position="122"/>
    </location>
</feature>
<evidence type="ECO:0000313" key="3">
    <source>
        <dbReference type="Proteomes" id="UP000630887"/>
    </source>
</evidence>
<dbReference type="Proteomes" id="UP000630887">
    <property type="component" value="Unassembled WGS sequence"/>
</dbReference>
<protein>
    <submittedName>
        <fullName evidence="2">Uncharacterized protein</fullName>
    </submittedName>
</protein>
<comment type="caution">
    <text evidence="2">The sequence shown here is derived from an EMBL/GenBank/DDBJ whole genome shotgun (WGS) entry which is preliminary data.</text>
</comment>
<reference evidence="2 3" key="1">
    <citation type="submission" date="2021-01" db="EMBL/GenBank/DDBJ databases">
        <title>Whole genome shotgun sequence of Catellatospora coxensis NBRC 107359.</title>
        <authorList>
            <person name="Komaki H."/>
            <person name="Tamura T."/>
        </authorList>
    </citation>
    <scope>NUCLEOTIDE SEQUENCE [LARGE SCALE GENOMIC DNA]</scope>
    <source>
        <strain evidence="2 3">NBRC 107359</strain>
    </source>
</reference>
<evidence type="ECO:0000256" key="1">
    <source>
        <dbReference type="SAM" id="Coils"/>
    </source>
</evidence>
<organism evidence="2 3">
    <name type="scientific">Catellatospora coxensis</name>
    <dbReference type="NCBI Taxonomy" id="310354"/>
    <lineage>
        <taxon>Bacteria</taxon>
        <taxon>Bacillati</taxon>
        <taxon>Actinomycetota</taxon>
        <taxon>Actinomycetes</taxon>
        <taxon>Micromonosporales</taxon>
        <taxon>Micromonosporaceae</taxon>
        <taxon>Catellatospora</taxon>
    </lineage>
</organism>
<dbReference type="EMBL" id="BONI01000128">
    <property type="protein sequence ID" value="GIG11316.1"/>
    <property type="molecule type" value="Genomic_DNA"/>
</dbReference>
<keyword evidence="1" id="KW-0175">Coiled coil</keyword>
<proteinExistence type="predicted"/>
<dbReference type="AlphaFoldDB" id="A0A8J3LA55"/>